<reference evidence="2" key="1">
    <citation type="journal article" date="2019" name="Int. J. Syst. Evol. Microbiol.">
        <title>The Global Catalogue of Microorganisms (GCM) 10K type strain sequencing project: providing services to taxonomists for standard genome sequencing and annotation.</title>
        <authorList>
            <consortium name="The Broad Institute Genomics Platform"/>
            <consortium name="The Broad Institute Genome Sequencing Center for Infectious Disease"/>
            <person name="Wu L."/>
            <person name="Ma J."/>
        </authorList>
    </citation>
    <scope>NUCLEOTIDE SEQUENCE [LARGE SCALE GENOMIC DNA]</scope>
    <source>
        <strain evidence="2">KACC 12649</strain>
    </source>
</reference>
<accession>A0ABW0LAU2</accession>
<organism evidence="1 2">
    <name type="scientific">Massilia niabensis</name>
    <dbReference type="NCBI Taxonomy" id="544910"/>
    <lineage>
        <taxon>Bacteria</taxon>
        <taxon>Pseudomonadati</taxon>
        <taxon>Pseudomonadota</taxon>
        <taxon>Betaproteobacteria</taxon>
        <taxon>Burkholderiales</taxon>
        <taxon>Oxalobacteraceae</taxon>
        <taxon>Telluria group</taxon>
        <taxon>Massilia</taxon>
    </lineage>
</organism>
<proteinExistence type="predicted"/>
<sequence length="59" mass="6598">MRQRSTGKKTPLVTVTACRKNARSCRRDLLAKLKANQNELPDVVRTVAALRDGIERFSG</sequence>
<dbReference type="Proteomes" id="UP001596050">
    <property type="component" value="Unassembled WGS sequence"/>
</dbReference>
<dbReference type="EMBL" id="JBHSMU010000015">
    <property type="protein sequence ID" value="MFC5461916.1"/>
    <property type="molecule type" value="Genomic_DNA"/>
</dbReference>
<keyword evidence="2" id="KW-1185">Reference proteome</keyword>
<evidence type="ECO:0000313" key="1">
    <source>
        <dbReference type="EMBL" id="MFC5461916.1"/>
    </source>
</evidence>
<evidence type="ECO:0000313" key="2">
    <source>
        <dbReference type="Proteomes" id="UP001596050"/>
    </source>
</evidence>
<dbReference type="RefSeq" id="WP_379785364.1">
    <property type="nucleotide sequence ID" value="NZ_JBHSMU010000015.1"/>
</dbReference>
<name>A0ABW0LAU2_9BURK</name>
<protein>
    <submittedName>
        <fullName evidence="1">Uncharacterized protein</fullName>
    </submittedName>
</protein>
<comment type="caution">
    <text evidence="1">The sequence shown here is derived from an EMBL/GenBank/DDBJ whole genome shotgun (WGS) entry which is preliminary data.</text>
</comment>
<gene>
    <name evidence="1" type="ORF">ACFPN5_19055</name>
</gene>